<comment type="caution">
    <text evidence="3">The sequence shown here is derived from an EMBL/GenBank/DDBJ whole genome shotgun (WGS) entry which is preliminary data.</text>
</comment>
<evidence type="ECO:0000313" key="4">
    <source>
        <dbReference type="Proteomes" id="UP000799764"/>
    </source>
</evidence>
<feature type="chain" id="PRO_5040202680" evidence="2">
    <location>
        <begin position="21"/>
        <end position="299"/>
    </location>
</feature>
<protein>
    <submittedName>
        <fullName evidence="3">Uncharacterized protein</fullName>
    </submittedName>
</protein>
<dbReference type="AlphaFoldDB" id="A0A9P4P9I4"/>
<keyword evidence="4" id="KW-1185">Reference proteome</keyword>
<sequence length="299" mass="32461">MRSSTTFLAAAAALLSFAAATPLERRYDECRAPQQWHVCGDGWTGCCSVSPCKGPAIASGCPDEGGSKPPTPTVASTEPSAAACSGASSAGPTPGNTDVDNGWFEGSNRVCKEDDSDCNWKPTFWTIKNYDQEFTKNSTSQFYTWQEGAIDNSVNRRDVIAVYKDIPDNAKNCSVHWYKPMTGIFYGTYGDGSFNISLIDTGDKDLEEAVGGKINWKNTEKFIEKQERKGALDLGNWGWSIGHMALTNNGKIDCSGKKEIAVHFAMSAGTEGAVIIDQVSEKGKVNSFVQRAGWVLRYE</sequence>
<keyword evidence="2" id="KW-0732">Signal</keyword>
<dbReference type="OrthoDB" id="5431298at2759"/>
<reference evidence="3" key="1">
    <citation type="journal article" date="2020" name="Stud. Mycol.">
        <title>101 Dothideomycetes genomes: a test case for predicting lifestyles and emergence of pathogens.</title>
        <authorList>
            <person name="Haridas S."/>
            <person name="Albert R."/>
            <person name="Binder M."/>
            <person name="Bloem J."/>
            <person name="Labutti K."/>
            <person name="Salamov A."/>
            <person name="Andreopoulos B."/>
            <person name="Baker S."/>
            <person name="Barry K."/>
            <person name="Bills G."/>
            <person name="Bluhm B."/>
            <person name="Cannon C."/>
            <person name="Castanera R."/>
            <person name="Culley D."/>
            <person name="Daum C."/>
            <person name="Ezra D."/>
            <person name="Gonzalez J."/>
            <person name="Henrissat B."/>
            <person name="Kuo A."/>
            <person name="Liang C."/>
            <person name="Lipzen A."/>
            <person name="Lutzoni F."/>
            <person name="Magnuson J."/>
            <person name="Mondo S."/>
            <person name="Nolan M."/>
            <person name="Ohm R."/>
            <person name="Pangilinan J."/>
            <person name="Park H.-J."/>
            <person name="Ramirez L."/>
            <person name="Alfaro M."/>
            <person name="Sun H."/>
            <person name="Tritt A."/>
            <person name="Yoshinaga Y."/>
            <person name="Zwiers L.-H."/>
            <person name="Turgeon B."/>
            <person name="Goodwin S."/>
            <person name="Spatafora J."/>
            <person name="Crous P."/>
            <person name="Grigoriev I."/>
        </authorList>
    </citation>
    <scope>NUCLEOTIDE SEQUENCE</scope>
    <source>
        <strain evidence="3">CBS 690.94</strain>
    </source>
</reference>
<evidence type="ECO:0000256" key="2">
    <source>
        <dbReference type="SAM" id="SignalP"/>
    </source>
</evidence>
<dbReference type="EMBL" id="MU001508">
    <property type="protein sequence ID" value="KAF2439737.1"/>
    <property type="molecule type" value="Genomic_DNA"/>
</dbReference>
<accession>A0A9P4P9I4</accession>
<feature type="signal peptide" evidence="2">
    <location>
        <begin position="1"/>
        <end position="20"/>
    </location>
</feature>
<dbReference type="Proteomes" id="UP000799764">
    <property type="component" value="Unassembled WGS sequence"/>
</dbReference>
<feature type="region of interest" description="Disordered" evidence="1">
    <location>
        <begin position="61"/>
        <end position="96"/>
    </location>
</feature>
<evidence type="ECO:0000256" key="1">
    <source>
        <dbReference type="SAM" id="MobiDB-lite"/>
    </source>
</evidence>
<proteinExistence type="predicted"/>
<gene>
    <name evidence="3" type="ORF">P171DRAFT_435602</name>
</gene>
<evidence type="ECO:0000313" key="3">
    <source>
        <dbReference type="EMBL" id="KAF2439737.1"/>
    </source>
</evidence>
<name>A0A9P4P9I4_9PLEO</name>
<organism evidence="3 4">
    <name type="scientific">Karstenula rhodostoma CBS 690.94</name>
    <dbReference type="NCBI Taxonomy" id="1392251"/>
    <lineage>
        <taxon>Eukaryota</taxon>
        <taxon>Fungi</taxon>
        <taxon>Dikarya</taxon>
        <taxon>Ascomycota</taxon>
        <taxon>Pezizomycotina</taxon>
        <taxon>Dothideomycetes</taxon>
        <taxon>Pleosporomycetidae</taxon>
        <taxon>Pleosporales</taxon>
        <taxon>Massarineae</taxon>
        <taxon>Didymosphaeriaceae</taxon>
        <taxon>Karstenula</taxon>
    </lineage>
</organism>
<feature type="compositionally biased region" description="Low complexity" evidence="1">
    <location>
        <begin position="79"/>
        <end position="95"/>
    </location>
</feature>